<keyword evidence="5" id="KW-1185">Reference proteome</keyword>
<dbReference type="PANTHER" id="PTHR45661">
    <property type="entry name" value="SURFACE ANTIGEN"/>
    <property type="match status" value="1"/>
</dbReference>
<dbReference type="EMBL" id="JBHSEP010000006">
    <property type="protein sequence ID" value="MFC4598740.1"/>
    <property type="molecule type" value="Genomic_DNA"/>
</dbReference>
<feature type="domain" description="SLH" evidence="3">
    <location>
        <begin position="1725"/>
        <end position="1788"/>
    </location>
</feature>
<comment type="caution">
    <text evidence="4">The sequence shown here is derived from an EMBL/GenBank/DDBJ whole genome shotgun (WGS) entry which is preliminary data.</text>
</comment>
<dbReference type="Gene3D" id="2.60.40.4270">
    <property type="entry name" value="Listeria-Bacteroides repeat domain"/>
    <property type="match status" value="7"/>
</dbReference>
<comment type="subcellular location">
    <subcellularLocation>
        <location evidence="1">Cell envelope</location>
    </subcellularLocation>
</comment>
<proteinExistence type="predicted"/>
<reference evidence="5" key="1">
    <citation type="journal article" date="2019" name="Int. J. Syst. Evol. Microbiol.">
        <title>The Global Catalogue of Microorganisms (GCM) 10K type strain sequencing project: providing services to taxonomists for standard genome sequencing and annotation.</title>
        <authorList>
            <consortium name="The Broad Institute Genomics Platform"/>
            <consortium name="The Broad Institute Genome Sequencing Center for Infectious Disease"/>
            <person name="Wu L."/>
            <person name="Ma J."/>
        </authorList>
    </citation>
    <scope>NUCLEOTIDE SEQUENCE [LARGE SCALE GENOMIC DNA]</scope>
    <source>
        <strain evidence="5">CCUG 49571</strain>
    </source>
</reference>
<dbReference type="Gene3D" id="3.80.10.10">
    <property type="entry name" value="Ribonuclease Inhibitor"/>
    <property type="match status" value="3"/>
</dbReference>
<dbReference type="Pfam" id="PF18998">
    <property type="entry name" value="Flg_new_2"/>
    <property type="match status" value="2"/>
</dbReference>
<dbReference type="PROSITE" id="PS51272">
    <property type="entry name" value="SLH"/>
    <property type="match status" value="3"/>
</dbReference>
<dbReference type="InterPro" id="IPR032675">
    <property type="entry name" value="LRR_dom_sf"/>
</dbReference>
<dbReference type="Pfam" id="PF09479">
    <property type="entry name" value="Flg_new"/>
    <property type="match status" value="6"/>
</dbReference>
<dbReference type="InterPro" id="IPR001119">
    <property type="entry name" value="SLH_dom"/>
</dbReference>
<dbReference type="InterPro" id="IPR042229">
    <property type="entry name" value="Listeria/Bacterioides_rpt_sf"/>
</dbReference>
<keyword evidence="2" id="KW-0732">Signal</keyword>
<name>A0ABV9F9U6_9BACL</name>
<feature type="domain" description="SLH" evidence="3">
    <location>
        <begin position="1597"/>
        <end position="1660"/>
    </location>
</feature>
<dbReference type="Proteomes" id="UP001596028">
    <property type="component" value="Unassembled WGS sequence"/>
</dbReference>
<dbReference type="RefSeq" id="WP_378095292.1">
    <property type="nucleotide sequence ID" value="NZ_JBHSEP010000006.1"/>
</dbReference>
<dbReference type="NCBIfam" id="TIGR02543">
    <property type="entry name" value="List_Bact_rpt"/>
    <property type="match status" value="5"/>
</dbReference>
<sequence>MRKIASVLLALMLLDFLPLGNSPAPASAAVEEFMWRTNDTGVTITGRNKKMVRNVVIPDTIHGKPVTEIGEGAFAGNPLIPGNQLLSVMIPDSVTKIAANAFRSNQLASVQLPSGIKSIGEGAFEHNLLTNVTIPDSLTEIGAAVFANNQLVGVTIPDSVTEIGASAFMNNQLDRVTIPDSVTEIGESAFAENQLVGVTIPDSVTEIGAAAFANNQLVDVTIAGGITEISATMFANNQLASVTIPPNIQTIGASAFANNQLTSLTIPGSVAEVHDGAFSSNHLSSIAIEGSTDQFGVDVFSGNLLQHITFEMSQDPMDDHLRKTFANQRRDGYSFLGWFKDENHTEQWMYDSVNANTTMYAKWEEAPFIWINSPSELNIFDDMVRITGYHHVNDKDVEIPDRIDGKFVLEIERGAFRHLGLHSVTLPPGHRMIDQYAFADNQLTNLTIPSGVVENLEIGFRAFANNPISSVTFININSVTFGEEVFFGNPLQQISFVAGATSIDNNLKETLANPSRDGYSFLGWFKEGDTEPWGYNSVDANTTLHARWEEAPFKVHFEGGAVLEAVYGQGVGTLPADPIRYGYVFKGWESGGAPFDAETPVYASMHVSARWEKAAFTVTFNNNDGDTEANPTTMEVLYHETVGTLPEPPPREGYTFAQWADHPTAYLSGQGAAFNADTLVRGDTTLYAIWTKNPEGEQFSLAPGGTYYFDLSSVKEDNIGAANPALPDISFKWIPFTYAGTVNAYSLSTFQSPEAATARDRSLFVADYNVTTSVSDGNLDHARLIYGKGYSAGGVNYMLRSLSVGYAYPQLITGFAGPRNNEWDQVMTRIGHLLGDLGGFSWGQDTVYPTASRIARGGEAHDGYYSSRGYLGGPPSAGFRPALEVWREDVDKLGFNGLKTVTYDMDDNGTLGTMGKGYKGDALTSATVVYTGTLTLPEITEENGFHIAGSVTGEWGWFDGTTLHEAGTTLELASGTVLKAQLIPEKYDITVEADGNGTAAASAASAPEGAEITLTAAPNAGYRFKEWLVVSGNIAITGDTFIMPDHPVTVRAVFEEAKYTLTVSDSYASPSGAGSYADGTTVTIHAGSRDHYTFSGWTTDDGVTLADANSPSTTLIMPAMDVTVYAQWTAEAFAVTFNKNGGDTDARPTVTTAVYGGNVGSLPTPPTRAGYTFAGWNTDAGGQGKPFSAATAVYADMIVYAQWTTVPIHSVTFNKNEGDTDAHPTVTTAVYGGNVGSLPTPPTRAGYTFAGWNTDAGGQGDPFDAATAVFADIIVYAQWTADPTYTVTYSGNGHTGGSAPSDPNRYVEGAVVTVQGNTGSLTRSGYTFAGWNSQADGKGASYAEGSTLTMGTDNVTLYAQWTANHGGGGVTPPPSSGGGGGSPLPVAEELFIDKNGTLLDPSEIDATKPSVTLEVLPNDAGAAYVRIPASVLTELGEKNAAFFMEIKTPYGSYQVPVELASLIPGLTDLLDANRLKAEDISFKITLTDKTGDEDIQAAFANDLPHGRIIGAIVDFRIEIVNVRTEQTIGTANRFSKALARAIPLPKDITDMPEQWGAFRHNEKTGKFEFVPALSVKLDDTWYAMIRSYTNSAYVIAQNPVSFADALPHWGEPSIRLAAAKGLVGGVGGGKYAPDRSVTRAEFTAMLVRALGRGDLTDRKASYDDVKPGAWYYEEVSQAKALGLLDFASGTRFNPDQPLTREEMASMIAAVIALEELPVPEENAALNGYRDIGSVGAAYLRDVGLMVKLNIMTGTSENTFSPKGVTTRAQAAVVFVRALEALGMIDGFDAD</sequence>
<accession>A0ABV9F9U6</accession>
<feature type="signal peptide" evidence="2">
    <location>
        <begin position="1"/>
        <end position="28"/>
    </location>
</feature>
<dbReference type="InterPro" id="IPR044060">
    <property type="entry name" value="Bacterial_rp_domain"/>
</dbReference>
<dbReference type="InterPro" id="IPR026906">
    <property type="entry name" value="LRR_5"/>
</dbReference>
<evidence type="ECO:0000256" key="1">
    <source>
        <dbReference type="ARBA" id="ARBA00004196"/>
    </source>
</evidence>
<evidence type="ECO:0000256" key="2">
    <source>
        <dbReference type="SAM" id="SignalP"/>
    </source>
</evidence>
<dbReference type="PANTHER" id="PTHR45661:SF3">
    <property type="entry name" value="IG-LIKE DOMAIN-CONTAINING PROTEIN"/>
    <property type="match status" value="1"/>
</dbReference>
<feature type="domain" description="SLH" evidence="3">
    <location>
        <begin position="1661"/>
        <end position="1721"/>
    </location>
</feature>
<organism evidence="4 5">
    <name type="scientific">Cohnella hongkongensis</name>
    <dbReference type="NCBI Taxonomy" id="178337"/>
    <lineage>
        <taxon>Bacteria</taxon>
        <taxon>Bacillati</taxon>
        <taxon>Bacillota</taxon>
        <taxon>Bacilli</taxon>
        <taxon>Bacillales</taxon>
        <taxon>Paenibacillaceae</taxon>
        <taxon>Cohnella</taxon>
    </lineage>
</organism>
<dbReference type="Pfam" id="PF00395">
    <property type="entry name" value="SLH"/>
    <property type="match status" value="3"/>
</dbReference>
<gene>
    <name evidence="4" type="ORF">ACFO3S_10880</name>
</gene>
<evidence type="ECO:0000313" key="4">
    <source>
        <dbReference type="EMBL" id="MFC4598740.1"/>
    </source>
</evidence>
<evidence type="ECO:0000259" key="3">
    <source>
        <dbReference type="PROSITE" id="PS51272"/>
    </source>
</evidence>
<dbReference type="Pfam" id="PF13306">
    <property type="entry name" value="LRR_5"/>
    <property type="match status" value="2"/>
</dbReference>
<protein>
    <submittedName>
        <fullName evidence="4">InlB B-repeat-containing protein</fullName>
    </submittedName>
</protein>
<evidence type="ECO:0000313" key="5">
    <source>
        <dbReference type="Proteomes" id="UP001596028"/>
    </source>
</evidence>
<dbReference type="InterPro" id="IPR053139">
    <property type="entry name" value="Surface_bspA-like"/>
</dbReference>
<feature type="chain" id="PRO_5045613559" evidence="2">
    <location>
        <begin position="29"/>
        <end position="1790"/>
    </location>
</feature>
<dbReference type="InterPro" id="IPR013378">
    <property type="entry name" value="InlB-like_B-rpt"/>
</dbReference>